<protein>
    <submittedName>
        <fullName evidence="1">Uncharacterized protein</fullName>
    </submittedName>
</protein>
<proteinExistence type="predicted"/>
<name>A0A9X1R3H5_9FLAO</name>
<dbReference type="Proteomes" id="UP001139462">
    <property type="component" value="Unassembled WGS sequence"/>
</dbReference>
<dbReference type="AlphaFoldDB" id="A0A9X1R3H5"/>
<accession>A0A9X1R3H5</accession>
<reference evidence="1" key="1">
    <citation type="submission" date="2021-09" db="EMBL/GenBank/DDBJ databases">
        <title>Genome of Aequorivita sp. strain F64183.</title>
        <authorList>
            <person name="Wang Y."/>
        </authorList>
    </citation>
    <scope>NUCLEOTIDE SEQUENCE</scope>
    <source>
        <strain evidence="1">F64183</strain>
    </source>
</reference>
<evidence type="ECO:0000313" key="2">
    <source>
        <dbReference type="Proteomes" id="UP001139462"/>
    </source>
</evidence>
<dbReference type="EMBL" id="JAIRBB010000009">
    <property type="protein sequence ID" value="MCG2431591.1"/>
    <property type="molecule type" value="Genomic_DNA"/>
</dbReference>
<gene>
    <name evidence="1" type="ORF">K8344_10710</name>
</gene>
<comment type="caution">
    <text evidence="1">The sequence shown here is derived from an EMBL/GenBank/DDBJ whole genome shotgun (WGS) entry which is preliminary data.</text>
</comment>
<evidence type="ECO:0000313" key="1">
    <source>
        <dbReference type="EMBL" id="MCG2431591.1"/>
    </source>
</evidence>
<dbReference type="RefSeq" id="WP_237608689.1">
    <property type="nucleotide sequence ID" value="NZ_JAIRBB010000009.1"/>
</dbReference>
<keyword evidence="2" id="KW-1185">Reference proteome</keyword>
<organism evidence="1 2">
    <name type="scientific">Aequorivita xiaoshiensis</name>
    <dbReference type="NCBI Taxonomy" id="2874476"/>
    <lineage>
        <taxon>Bacteria</taxon>
        <taxon>Pseudomonadati</taxon>
        <taxon>Bacteroidota</taxon>
        <taxon>Flavobacteriia</taxon>
        <taxon>Flavobacteriales</taxon>
        <taxon>Flavobacteriaceae</taxon>
        <taxon>Aequorivita</taxon>
    </lineage>
</organism>
<sequence>MKTKEETKNSNHIYDLLHILKDSDQPEDIKAMQEIWEECGFWANSKKEENKFVAPFQENRRSFVLTAPDAWEKGKFPPPGDYSFALVTKNGPGIRESFIETTVFYFYNENYFSLSKYHKSYLFTFLEERKKLRLYSYSIIKDKESPYYEKSLRMQKREQEVKQECVQFIPELVHYLWPDELNISGSWEEEELSHPNFFKKTFEMLSSGFYSHVGPWTFPFQPLVWVNNKAQITKEITYTAIDYNHQYNYGVIKKREFSEEIGIWLKQEENYINFEVKIRDGETSFTNFNGKLYPNYIEFSIPFYFKSPEERAYLIEHFNQYGLHIINL</sequence>